<feature type="region of interest" description="Disordered" evidence="18">
    <location>
        <begin position="930"/>
        <end position="956"/>
    </location>
</feature>
<evidence type="ECO:0000256" key="18">
    <source>
        <dbReference type="SAM" id="MobiDB-lite"/>
    </source>
</evidence>
<evidence type="ECO:0000256" key="4">
    <source>
        <dbReference type="ARBA" id="ARBA00008926"/>
    </source>
</evidence>
<name>A0AAN9Z499_9ORTH</name>
<evidence type="ECO:0000256" key="11">
    <source>
        <dbReference type="ARBA" id="ARBA00022816"/>
    </source>
</evidence>
<evidence type="ECO:0000256" key="8">
    <source>
        <dbReference type="ARBA" id="ARBA00022737"/>
    </source>
</evidence>
<evidence type="ECO:0000259" key="19">
    <source>
        <dbReference type="PROSITE" id="PS51434"/>
    </source>
</evidence>
<gene>
    <name evidence="20" type="ORF">R5R35_000107</name>
</gene>
<dbReference type="InterPro" id="IPR021967">
    <property type="entry name" value="Nup98_C"/>
</dbReference>
<dbReference type="GO" id="GO:0008139">
    <property type="term" value="F:nuclear localization sequence binding"/>
    <property type="evidence" value="ECO:0007669"/>
    <property type="project" value="TreeGrafter"/>
</dbReference>
<dbReference type="Gene3D" id="1.25.40.690">
    <property type="match status" value="1"/>
</dbReference>
<evidence type="ECO:0000256" key="10">
    <source>
        <dbReference type="ARBA" id="ARBA00022813"/>
    </source>
</evidence>
<dbReference type="GO" id="GO:0034398">
    <property type="term" value="P:telomere tethering at nuclear periphery"/>
    <property type="evidence" value="ECO:0007669"/>
    <property type="project" value="TreeGrafter"/>
</dbReference>
<feature type="compositionally biased region" description="Polar residues" evidence="18">
    <location>
        <begin position="727"/>
        <end position="736"/>
    </location>
</feature>
<keyword evidence="13" id="KW-0653">Protein transport</keyword>
<comment type="subcellular location">
    <subcellularLocation>
        <location evidence="2">Nucleus membrane</location>
        <topology evidence="2">Peripheral membrane protein</topology>
        <orientation evidence="2">Nucleoplasmic side</orientation>
    </subcellularLocation>
    <subcellularLocation>
        <location evidence="1">Nucleus</location>
        <location evidence="1">Nuclear pore complex</location>
    </subcellularLocation>
    <subcellularLocation>
        <location evidence="3">Nucleus</location>
        <location evidence="3">Nucleoplasm</location>
    </subcellularLocation>
</comment>
<keyword evidence="6" id="KW-0813">Transport</keyword>
<dbReference type="GO" id="GO:0000973">
    <property type="term" value="P:post-transcriptional tethering of RNA polymerase II gene DNA at nuclear periphery"/>
    <property type="evidence" value="ECO:0007669"/>
    <property type="project" value="TreeGrafter"/>
</dbReference>
<keyword evidence="9" id="KW-0378">Hydrolase</keyword>
<evidence type="ECO:0000256" key="7">
    <source>
        <dbReference type="ARBA" id="ARBA00022670"/>
    </source>
</evidence>
<evidence type="ECO:0000256" key="2">
    <source>
        <dbReference type="ARBA" id="ARBA00004620"/>
    </source>
</evidence>
<feature type="region of interest" description="Disordered" evidence="18">
    <location>
        <begin position="1"/>
        <end position="25"/>
    </location>
</feature>
<dbReference type="EMBL" id="JAZDUA010000214">
    <property type="protein sequence ID" value="KAK7864001.1"/>
    <property type="molecule type" value="Genomic_DNA"/>
</dbReference>
<dbReference type="GO" id="GO:0003723">
    <property type="term" value="F:RNA binding"/>
    <property type="evidence" value="ECO:0007669"/>
    <property type="project" value="TreeGrafter"/>
</dbReference>
<dbReference type="Proteomes" id="UP001378592">
    <property type="component" value="Unassembled WGS sequence"/>
</dbReference>
<dbReference type="FunFam" id="1.10.10.2360:FF:000001">
    <property type="entry name" value="Nuclear pore complex protein Nup98-Nup96"/>
    <property type="match status" value="1"/>
</dbReference>
<dbReference type="GO" id="GO:0006508">
    <property type="term" value="P:proteolysis"/>
    <property type="evidence" value="ECO:0007669"/>
    <property type="project" value="UniProtKB-KW"/>
</dbReference>
<feature type="region of interest" description="Disordered" evidence="18">
    <location>
        <begin position="663"/>
        <end position="750"/>
    </location>
</feature>
<keyword evidence="10" id="KW-0068">Autocatalytic cleavage</keyword>
<evidence type="ECO:0000256" key="16">
    <source>
        <dbReference type="ARBA" id="ARBA00023136"/>
    </source>
</evidence>
<dbReference type="GO" id="GO:0051028">
    <property type="term" value="P:mRNA transport"/>
    <property type="evidence" value="ECO:0007669"/>
    <property type="project" value="UniProtKB-KW"/>
</dbReference>
<feature type="domain" description="Peptidase S59" evidence="19">
    <location>
        <begin position="781"/>
        <end position="923"/>
    </location>
</feature>
<evidence type="ECO:0000256" key="3">
    <source>
        <dbReference type="ARBA" id="ARBA00004642"/>
    </source>
</evidence>
<reference evidence="20 21" key="1">
    <citation type="submission" date="2024-03" db="EMBL/GenBank/DDBJ databases">
        <title>The genome assembly and annotation of the cricket Gryllus longicercus Weissman &amp; Gray.</title>
        <authorList>
            <person name="Szrajer S."/>
            <person name="Gray D."/>
            <person name="Ylla G."/>
        </authorList>
    </citation>
    <scope>NUCLEOTIDE SEQUENCE [LARGE SCALE GENOMIC DNA]</scope>
    <source>
        <strain evidence="20">DAG 2021-001</strain>
        <tissue evidence="20">Whole body minus gut</tissue>
    </source>
</reference>
<keyword evidence="8" id="KW-0677">Repeat</keyword>
<dbReference type="PANTHER" id="PTHR23198:SF6">
    <property type="entry name" value="NUCLEAR PORE COMPLEX PROTEIN NUP98-NUP96"/>
    <property type="match status" value="1"/>
</dbReference>
<accession>A0AAN9Z499</accession>
<evidence type="ECO:0000313" key="21">
    <source>
        <dbReference type="Proteomes" id="UP001378592"/>
    </source>
</evidence>
<evidence type="ECO:0000313" key="20">
    <source>
        <dbReference type="EMBL" id="KAK7864001.1"/>
    </source>
</evidence>
<dbReference type="Gene3D" id="3.30.1610.10">
    <property type="entry name" value="Peptidase S59, nucleoporin"/>
    <property type="match status" value="1"/>
</dbReference>
<dbReference type="FunFam" id="3.30.1610.10:FF:000001">
    <property type="entry name" value="Nuclear pore complex protein Nup98-Nup96"/>
    <property type="match status" value="1"/>
</dbReference>
<dbReference type="Pfam" id="PF21240">
    <property type="entry name" value="Nup98_GLEBS"/>
    <property type="match status" value="1"/>
</dbReference>
<evidence type="ECO:0000256" key="13">
    <source>
        <dbReference type="ARBA" id="ARBA00022927"/>
    </source>
</evidence>
<dbReference type="GO" id="GO:0017056">
    <property type="term" value="F:structural constituent of nuclear pore"/>
    <property type="evidence" value="ECO:0007669"/>
    <property type="project" value="InterPro"/>
</dbReference>
<sequence>MFRDIKPTFGQSSTTTSVGGFGSSNMNSPFGQSTFGKTTTSGFTAPAFGSASTSLFGSNTSTSSGLFGGLNAPVFGQAPTTQSSGFGFGTNTTGNNLFGNQQNANTSLFGGNTSSAFGQNKPAFGSFVTPSTGLFGQQQQPQTTSLFGQPSASSGTGLFGSGSFGNTANQTLGTPIKFVPTTGTDTMAKGGLSQPINTRHHCITCMKEYEFKSLEELRLEDYAVNRKGPQTATQQTSLFGTSTQPSLFGAGTSTSTGGSSLFGENKQLFSGGTSMGFGTNTGVFGSNTQQAGSIFSKPGGFGAVTTTTASGFAFNTPSTTNPFGATSQPKPFGAVAPQTSLFGATPSQPSAFGTQNTGFGVFASQPNQSIGLFNQNKSPFTVNTTSTGFTFGQNTATNQTQSIFGKPATGTGFGSNFGTNSAFGGANMFGSNQNAGLFNQSAFGKPNNFSFGNQSTPATSTLGTGVGGQTMFGTTGNKPGSMFGTGTSMFGGGTTGFGSSNSTFGMGTSLGSSWGLGGQSLLGGTATNTTPSQQGNISVHEQMLALATMPFGDTPLFRNLLPASSKSSDLLKPTSPAPHKVAQKASSISNQYKVSPRSTTKIRVKPVSTTQLSKKALFDGLDEDVPAQLENFSPLRSTKRLVLKTKPVETEGSSTVAISTEITNSCQESDKENNEVIHDQPPAEETWLLGKGGNANSKEDNKNADIQSPRRSIELTPDVGEVRLQRITKSALNSDGNNKERSNESSSGSEYFNLAEESQEVDDIPPLRDQPSHPTGIVLNRVGYYTIPSLDDLNSLLTEDGKCVVDNFTIGRNGYGNVYFPDSFDVAGLNLDEIVHFRHKEVVLYPDDEKKPPVGEGLNRRAQVTLDRVWPIDKSSHDPITSAERLQEMRYEDKLQRVCAKLRTRFMEYRPQTGSWVFKVEHFSKYGLSDSDEEDALPPVPAKQQKSGVPVKSSAPIGAVPQQAGLGVTAKQMSGKEDCVGLIGTQIPGGLNDGGSALVPVLLEDDHDMEDVPKHPIIDYGNGTMITSPTTKLAREFGSSSHKLQLMKASFFVEDDVNADILGFPSYDQLLQENVIEDVLEKNLNEGLPEKRYNLLRTHFTSPQTDISVVDISVTGHDVPPKKMQKSNIAPEVIAPPVEHPKSVALKYPHKVLHWENTSSKRIGAKCLVDVNLLRGHSFRVGWGMDSTLLTLTTQQTASVQPLVGDLTDLMSYTIGRVDDDYSPCIVQRLRVVGGGTGYEENFCESVEGHLMIQLNHSEMIDGDCPQWIPAFGVDALHAHRDLAVDLTIDQNDALLTYARYVWELCVALWGHLSTLDENESMGSHHTVMARREAVSEWLENVIVPQVEEETSRTLGKSGDPNDMERHIPAILSYLSAKNLLEACRKAQSCGDHYAVMLLSQMGGSQCVRQLVHRQLVYWQEVHADSYINKDRLKMLMLVAGLPLFSSSLGSINICENLEWKRCFAMHLWYVCSPIASVMDALQKYDNAFNSEDRKNNYARQPNPPYIDPDEESQTSNGQPVYDLCYHLLKLFSSHSYPLDKLLNPATHTADPLDYRLSWFIYQVLTSLGYSHLSEYSAAHLHTSFALQLETQGLWHWAVFVLLHLKNTTSRKAAVLDMIGRHIELSDSDMYLDREDFLTDKLKIPSKWIYEAKATLASVQQQYSKAAWYLIKAGHVNEGHDVIMKHIAADSVINENYKYLQRLLEPLVQADPVNSISGWNSGGQILWDYLQVVSEIERLMAKPLIANNYQLEKLQPLLTSLCSRINLLPCPSAKDRLCQSEIALRTAHLIRNVLQLQRGENKVSARVLAHVINQLPLPEDYACDELNHVVRTVVTEFVPE</sequence>
<keyword evidence="21" id="KW-1185">Reference proteome</keyword>
<dbReference type="Gene3D" id="1.10.10.2360">
    <property type="match status" value="1"/>
</dbReference>
<dbReference type="InterPro" id="IPR036903">
    <property type="entry name" value="Nup98_auto-Pept-S59_dom_sf"/>
</dbReference>
<keyword evidence="14" id="KW-0811">Translocation</keyword>
<feature type="compositionally biased region" description="Low complexity" evidence="18">
    <location>
        <begin position="8"/>
        <end position="18"/>
    </location>
</feature>
<evidence type="ECO:0000256" key="17">
    <source>
        <dbReference type="ARBA" id="ARBA00023242"/>
    </source>
</evidence>
<dbReference type="GO" id="GO:0006405">
    <property type="term" value="P:RNA export from nucleus"/>
    <property type="evidence" value="ECO:0007669"/>
    <property type="project" value="TreeGrafter"/>
</dbReference>
<dbReference type="PANTHER" id="PTHR23198">
    <property type="entry name" value="NUCLEOPORIN"/>
    <property type="match status" value="1"/>
</dbReference>
<evidence type="ECO:0000256" key="5">
    <source>
        <dbReference type="ARBA" id="ARBA00013472"/>
    </source>
</evidence>
<keyword evidence="17" id="KW-0539">Nucleus</keyword>
<keyword evidence="15" id="KW-0906">Nuclear pore complex</keyword>
<dbReference type="GO" id="GO:0008236">
    <property type="term" value="F:serine-type peptidase activity"/>
    <property type="evidence" value="ECO:0007669"/>
    <property type="project" value="UniProtKB-KW"/>
</dbReference>
<protein>
    <recommendedName>
        <fullName evidence="5">Nuclear pore complex protein Nup98-Nup96</fullName>
    </recommendedName>
</protein>
<dbReference type="GO" id="GO:0031965">
    <property type="term" value="C:nuclear membrane"/>
    <property type="evidence" value="ECO:0007669"/>
    <property type="project" value="UniProtKB-SubCell"/>
</dbReference>
<evidence type="ECO:0000256" key="14">
    <source>
        <dbReference type="ARBA" id="ARBA00023010"/>
    </source>
</evidence>
<dbReference type="Pfam" id="PF04096">
    <property type="entry name" value="Nucleoporin2"/>
    <property type="match status" value="1"/>
</dbReference>
<dbReference type="SUPFAM" id="SSF82215">
    <property type="entry name" value="C-terminal autoproteolytic domain of nucleoporin nup98"/>
    <property type="match status" value="1"/>
</dbReference>
<organism evidence="20 21">
    <name type="scientific">Gryllus longicercus</name>
    <dbReference type="NCBI Taxonomy" id="2509291"/>
    <lineage>
        <taxon>Eukaryota</taxon>
        <taxon>Metazoa</taxon>
        <taxon>Ecdysozoa</taxon>
        <taxon>Arthropoda</taxon>
        <taxon>Hexapoda</taxon>
        <taxon>Insecta</taxon>
        <taxon>Pterygota</taxon>
        <taxon>Neoptera</taxon>
        <taxon>Polyneoptera</taxon>
        <taxon>Orthoptera</taxon>
        <taxon>Ensifera</taxon>
        <taxon>Gryllidea</taxon>
        <taxon>Grylloidea</taxon>
        <taxon>Gryllidae</taxon>
        <taxon>Gryllinae</taxon>
        <taxon>Gryllus</taxon>
    </lineage>
</organism>
<feature type="compositionally biased region" description="Polar residues" evidence="18">
    <location>
        <begin position="584"/>
        <end position="594"/>
    </location>
</feature>
<dbReference type="GO" id="GO:0044614">
    <property type="term" value="C:nuclear pore cytoplasmic filaments"/>
    <property type="evidence" value="ECO:0007669"/>
    <property type="project" value="TreeGrafter"/>
</dbReference>
<dbReference type="InterPro" id="IPR037665">
    <property type="entry name" value="Nucleoporin_S59-like"/>
</dbReference>
<keyword evidence="11" id="KW-0509">mRNA transport</keyword>
<dbReference type="InterPro" id="IPR007230">
    <property type="entry name" value="Nup98_auto-Pept-S59_dom"/>
</dbReference>
<feature type="region of interest" description="Disordered" evidence="18">
    <location>
        <begin position="1493"/>
        <end position="1516"/>
    </location>
</feature>
<comment type="similarity">
    <text evidence="4">Belongs to the nucleoporin GLFG family.</text>
</comment>
<evidence type="ECO:0000256" key="12">
    <source>
        <dbReference type="ARBA" id="ARBA00022825"/>
    </source>
</evidence>
<evidence type="ECO:0000256" key="9">
    <source>
        <dbReference type="ARBA" id="ARBA00022801"/>
    </source>
</evidence>
<feature type="compositionally biased region" description="Basic and acidic residues" evidence="18">
    <location>
        <begin position="668"/>
        <end position="678"/>
    </location>
</feature>
<dbReference type="Pfam" id="PF12110">
    <property type="entry name" value="Nup96"/>
    <property type="match status" value="1"/>
</dbReference>
<dbReference type="GO" id="GO:0006606">
    <property type="term" value="P:protein import into nucleus"/>
    <property type="evidence" value="ECO:0007669"/>
    <property type="project" value="TreeGrafter"/>
</dbReference>
<evidence type="ECO:0000256" key="6">
    <source>
        <dbReference type="ARBA" id="ARBA00022448"/>
    </source>
</evidence>
<keyword evidence="16" id="KW-0472">Membrane</keyword>
<keyword evidence="12" id="KW-0720">Serine protease</keyword>
<proteinExistence type="inferred from homology"/>
<feature type="region of interest" description="Disordered" evidence="18">
    <location>
        <begin position="567"/>
        <end position="594"/>
    </location>
</feature>
<evidence type="ECO:0000256" key="1">
    <source>
        <dbReference type="ARBA" id="ARBA00004567"/>
    </source>
</evidence>
<keyword evidence="7" id="KW-0645">Protease</keyword>
<comment type="caution">
    <text evidence="20">The sequence shown here is derived from an EMBL/GenBank/DDBJ whole genome shotgun (WGS) entry which is preliminary data.</text>
</comment>
<dbReference type="PROSITE" id="PS51434">
    <property type="entry name" value="NUP_C"/>
    <property type="match status" value="1"/>
</dbReference>
<evidence type="ECO:0000256" key="15">
    <source>
        <dbReference type="ARBA" id="ARBA00023132"/>
    </source>
</evidence>
<dbReference type="GO" id="GO:0005654">
    <property type="term" value="C:nucleoplasm"/>
    <property type="evidence" value="ECO:0007669"/>
    <property type="project" value="UniProtKB-SubCell"/>
</dbReference>